<evidence type="ECO:0000313" key="9">
    <source>
        <dbReference type="EMBL" id="CPR21536.1"/>
    </source>
</evidence>
<dbReference type="Gene3D" id="1.10.4160.10">
    <property type="entry name" value="Hydantoin permease"/>
    <property type="match status" value="1"/>
</dbReference>
<evidence type="ECO:0000256" key="3">
    <source>
        <dbReference type="ARBA" id="ARBA00022448"/>
    </source>
</evidence>
<feature type="transmembrane region" description="Helical" evidence="8">
    <location>
        <begin position="387"/>
        <end position="412"/>
    </location>
</feature>
<keyword evidence="4 8" id="KW-0812">Transmembrane</keyword>
<feature type="transmembrane region" description="Helical" evidence="8">
    <location>
        <begin position="160"/>
        <end position="178"/>
    </location>
</feature>
<dbReference type="PIRSF" id="PIRSF002744">
    <property type="entry name" value="Pur-cyt_permease"/>
    <property type="match status" value="1"/>
</dbReference>
<feature type="transmembrane region" description="Helical" evidence="8">
    <location>
        <begin position="50"/>
        <end position="69"/>
    </location>
</feature>
<comment type="similarity">
    <text evidence="2 7">Belongs to the purine-cytosine permease (2.A.39) family.</text>
</comment>
<dbReference type="InterPro" id="IPR001248">
    <property type="entry name" value="Pur-cyt_permease"/>
</dbReference>
<evidence type="ECO:0000256" key="1">
    <source>
        <dbReference type="ARBA" id="ARBA00004141"/>
    </source>
</evidence>
<dbReference type="GO" id="GO:0022857">
    <property type="term" value="F:transmembrane transporter activity"/>
    <property type="evidence" value="ECO:0007669"/>
    <property type="project" value="InterPro"/>
</dbReference>
<evidence type="ECO:0000256" key="7">
    <source>
        <dbReference type="PIRNR" id="PIRNR002744"/>
    </source>
</evidence>
<feature type="transmembrane region" description="Helical" evidence="8">
    <location>
        <begin position="345"/>
        <end position="366"/>
    </location>
</feature>
<feature type="transmembrane region" description="Helical" evidence="8">
    <location>
        <begin position="424"/>
        <end position="441"/>
    </location>
</feature>
<dbReference type="STRING" id="1109412.BN1221_04941"/>
<dbReference type="OrthoDB" id="9809167at2"/>
<reference evidence="10" key="1">
    <citation type="submission" date="2015-01" db="EMBL/GenBank/DDBJ databases">
        <authorList>
            <person name="Paterson Steve"/>
        </authorList>
    </citation>
    <scope>NUCLEOTIDE SEQUENCE [LARGE SCALE GENOMIC DNA]</scope>
    <source>
        <strain evidence="10">OBR1</strain>
    </source>
</reference>
<proteinExistence type="inferred from homology"/>
<evidence type="ECO:0000313" key="10">
    <source>
        <dbReference type="Proteomes" id="UP000044377"/>
    </source>
</evidence>
<evidence type="ECO:0000256" key="2">
    <source>
        <dbReference type="ARBA" id="ARBA00008974"/>
    </source>
</evidence>
<keyword evidence="6 7" id="KW-0472">Membrane</keyword>
<organism evidence="9 10">
    <name type="scientific">Brenneria goodwinii</name>
    <dbReference type="NCBI Taxonomy" id="1109412"/>
    <lineage>
        <taxon>Bacteria</taxon>
        <taxon>Pseudomonadati</taxon>
        <taxon>Pseudomonadota</taxon>
        <taxon>Gammaproteobacteria</taxon>
        <taxon>Enterobacterales</taxon>
        <taxon>Pectobacteriaceae</taxon>
        <taxon>Brenneria</taxon>
    </lineage>
</organism>
<evidence type="ECO:0000256" key="4">
    <source>
        <dbReference type="ARBA" id="ARBA00022692"/>
    </source>
</evidence>
<comment type="subcellular location">
    <subcellularLocation>
        <location evidence="1">Membrane</location>
        <topology evidence="1">Multi-pass membrane protein</topology>
    </subcellularLocation>
</comment>
<name>A0A0G4K2S4_9GAMM</name>
<feature type="transmembrane region" description="Helical" evidence="8">
    <location>
        <begin position="229"/>
        <end position="253"/>
    </location>
</feature>
<gene>
    <name evidence="9" type="ORF">BN1221_04941</name>
</gene>
<dbReference type="GO" id="GO:0005886">
    <property type="term" value="C:plasma membrane"/>
    <property type="evidence" value="ECO:0007669"/>
    <property type="project" value="TreeGrafter"/>
</dbReference>
<keyword evidence="10" id="KW-1185">Reference proteome</keyword>
<dbReference type="PANTHER" id="PTHR31806">
    <property type="entry name" value="PURINE-CYTOSINE PERMEASE FCY2-RELATED"/>
    <property type="match status" value="1"/>
</dbReference>
<sequence length="459" mass="50708">MAIEQHSINYIPETERYGKPRDLFTVWFGANLNLTTIVTGAVLVMMGLNLFWSIASITLGTLLGTIFVASHSVQGPRLGIPQMIQSRAQFGVLGAIIPMVFVMFVYLGFGVANTLLVSQTLTGVTALSPTWVIILFTLISILIAIYGYKLIHITQRWLSISAFIVLGIATIIAFRLPLPAGAWRASAFDLTLFVSGVGIIATYVLAMAPYVADYSRYLPSNASSPQVFWFTYGGLTLSGIWMMTIGAVLAAVLPDFVENSGGGLAGLFHGYRWILYILIIYGLLAINVFNFYGAFMSIVTSIQPFSNLKVTPLVRSIILSAILVINIVLSLLGGQGDFMTFFINFIYFMSYFLIPWTAINLVDFFLLRKGEYHIKDIFDIAGRYGKYNRITIFAFLISIAAEIPFINSTFYVGSIAKMLDGADLAWLVGLVTAVVLYYFPMKAKQAESINKEALQQIEK</sequence>
<accession>A0A0G4K2S4</accession>
<protein>
    <submittedName>
        <fullName evidence="9">Cytosine/purine/uracil/thiamine/allantoin permease family protein</fullName>
    </submittedName>
</protein>
<dbReference type="Pfam" id="PF02133">
    <property type="entry name" value="Transp_cyt_pur"/>
    <property type="match status" value="1"/>
</dbReference>
<dbReference type="RefSeq" id="WP_048639521.1">
    <property type="nucleotide sequence ID" value="NZ_CGIG01000001.1"/>
</dbReference>
<evidence type="ECO:0000256" key="5">
    <source>
        <dbReference type="ARBA" id="ARBA00022989"/>
    </source>
</evidence>
<dbReference type="CDD" id="cd11484">
    <property type="entry name" value="SLC-NCS1sbd_CobB-like"/>
    <property type="match status" value="1"/>
</dbReference>
<dbReference type="EMBL" id="CGIG01000001">
    <property type="protein sequence ID" value="CPR21536.1"/>
    <property type="molecule type" value="Genomic_DNA"/>
</dbReference>
<dbReference type="PANTHER" id="PTHR31806:SF1">
    <property type="entry name" value="PURINE-CYTOSINE PERMEASE FCY2-RELATED"/>
    <property type="match status" value="1"/>
</dbReference>
<feature type="transmembrane region" description="Helical" evidence="8">
    <location>
        <begin position="190"/>
        <end position="208"/>
    </location>
</feature>
<feature type="transmembrane region" description="Helical" evidence="8">
    <location>
        <begin position="313"/>
        <end position="333"/>
    </location>
</feature>
<feature type="transmembrane region" description="Helical" evidence="8">
    <location>
        <begin position="273"/>
        <end position="292"/>
    </location>
</feature>
<dbReference type="InterPro" id="IPR026030">
    <property type="entry name" value="Pur-cyt_permease_Fcy2/21/22"/>
</dbReference>
<dbReference type="Proteomes" id="UP000044377">
    <property type="component" value="Unassembled WGS sequence"/>
</dbReference>
<feature type="transmembrane region" description="Helical" evidence="8">
    <location>
        <begin position="129"/>
        <end position="148"/>
    </location>
</feature>
<dbReference type="AlphaFoldDB" id="A0A0G4K2S4"/>
<feature type="transmembrane region" description="Helical" evidence="8">
    <location>
        <begin position="23"/>
        <end position="44"/>
    </location>
</feature>
<keyword evidence="5 8" id="KW-1133">Transmembrane helix</keyword>
<evidence type="ECO:0000256" key="8">
    <source>
        <dbReference type="SAM" id="Phobius"/>
    </source>
</evidence>
<evidence type="ECO:0000256" key="6">
    <source>
        <dbReference type="ARBA" id="ARBA00023136"/>
    </source>
</evidence>
<keyword evidence="3 7" id="KW-0813">Transport</keyword>
<feature type="transmembrane region" description="Helical" evidence="8">
    <location>
        <begin position="90"/>
        <end position="109"/>
    </location>
</feature>